<dbReference type="CDD" id="cd05259">
    <property type="entry name" value="PCBER_SDR_a"/>
    <property type="match status" value="1"/>
</dbReference>
<dbReference type="SUPFAM" id="SSF51735">
    <property type="entry name" value="NAD(P)-binding Rossmann-fold domains"/>
    <property type="match status" value="1"/>
</dbReference>
<proteinExistence type="predicted"/>
<dbReference type="EMBL" id="KQ999424">
    <property type="protein sequence ID" value="KZV41562.1"/>
    <property type="molecule type" value="Genomic_DNA"/>
</dbReference>
<dbReference type="Proteomes" id="UP000250235">
    <property type="component" value="Unassembled WGS sequence"/>
</dbReference>
<dbReference type="Gene3D" id="3.40.50.720">
    <property type="entry name" value="NAD(P)-binding Rossmann-like Domain"/>
    <property type="match status" value="1"/>
</dbReference>
<dbReference type="InterPro" id="IPR036291">
    <property type="entry name" value="NAD(P)-bd_dom_sf"/>
</dbReference>
<dbReference type="PANTHER" id="PTHR43349:SF34">
    <property type="entry name" value="PINORESINOL-LARICIRESINOL REDUCTASE 3-RELATED"/>
    <property type="match status" value="1"/>
</dbReference>
<dbReference type="GO" id="GO:0016491">
    <property type="term" value="F:oxidoreductase activity"/>
    <property type="evidence" value="ECO:0007669"/>
    <property type="project" value="UniProtKB-KW"/>
</dbReference>
<keyword evidence="5" id="KW-1185">Reference proteome</keyword>
<evidence type="ECO:0000313" key="5">
    <source>
        <dbReference type="Proteomes" id="UP000250235"/>
    </source>
</evidence>
<keyword evidence="2" id="KW-0560">Oxidoreductase</keyword>
<name>A0A2Z7C3Y4_9LAMI</name>
<reference evidence="4 5" key="1">
    <citation type="journal article" date="2015" name="Proc. Natl. Acad. Sci. U.S.A.">
        <title>The resurrection genome of Boea hygrometrica: A blueprint for survival of dehydration.</title>
        <authorList>
            <person name="Xiao L."/>
            <person name="Yang G."/>
            <person name="Zhang L."/>
            <person name="Yang X."/>
            <person name="Zhao S."/>
            <person name="Ji Z."/>
            <person name="Zhou Q."/>
            <person name="Hu M."/>
            <person name="Wang Y."/>
            <person name="Chen M."/>
            <person name="Xu Y."/>
            <person name="Jin H."/>
            <person name="Xiao X."/>
            <person name="Hu G."/>
            <person name="Bao F."/>
            <person name="Hu Y."/>
            <person name="Wan P."/>
            <person name="Li L."/>
            <person name="Deng X."/>
            <person name="Kuang T."/>
            <person name="Xiang C."/>
            <person name="Zhu J.K."/>
            <person name="Oliver M.J."/>
            <person name="He Y."/>
        </authorList>
    </citation>
    <scope>NUCLEOTIDE SEQUENCE [LARGE SCALE GENOMIC DNA]</scope>
    <source>
        <strain evidence="5">cv. XS01</strain>
    </source>
</reference>
<evidence type="ECO:0000259" key="3">
    <source>
        <dbReference type="Pfam" id="PF05368"/>
    </source>
</evidence>
<dbReference type="Gene3D" id="3.90.25.10">
    <property type="entry name" value="UDP-galactose 4-epimerase, domain 1"/>
    <property type="match status" value="1"/>
</dbReference>
<evidence type="ECO:0000313" key="4">
    <source>
        <dbReference type="EMBL" id="KZV41562.1"/>
    </source>
</evidence>
<evidence type="ECO:0000256" key="2">
    <source>
        <dbReference type="ARBA" id="ARBA00023002"/>
    </source>
</evidence>
<gene>
    <name evidence="4" type="ORF">F511_22785</name>
</gene>
<keyword evidence="1" id="KW-0521">NADP</keyword>
<dbReference type="PANTHER" id="PTHR43349">
    <property type="entry name" value="PINORESINOL REDUCTASE-RELATED"/>
    <property type="match status" value="1"/>
</dbReference>
<dbReference type="OrthoDB" id="419598at2759"/>
<feature type="domain" description="NmrA-like" evidence="3">
    <location>
        <begin position="34"/>
        <end position="276"/>
    </location>
</feature>
<organism evidence="4 5">
    <name type="scientific">Dorcoceras hygrometricum</name>
    <dbReference type="NCBI Taxonomy" id="472368"/>
    <lineage>
        <taxon>Eukaryota</taxon>
        <taxon>Viridiplantae</taxon>
        <taxon>Streptophyta</taxon>
        <taxon>Embryophyta</taxon>
        <taxon>Tracheophyta</taxon>
        <taxon>Spermatophyta</taxon>
        <taxon>Magnoliopsida</taxon>
        <taxon>eudicotyledons</taxon>
        <taxon>Gunneridae</taxon>
        <taxon>Pentapetalae</taxon>
        <taxon>asterids</taxon>
        <taxon>lamiids</taxon>
        <taxon>Lamiales</taxon>
        <taxon>Gesneriaceae</taxon>
        <taxon>Didymocarpoideae</taxon>
        <taxon>Trichosporeae</taxon>
        <taxon>Loxocarpinae</taxon>
        <taxon>Dorcoceras</taxon>
    </lineage>
</organism>
<evidence type="ECO:0000256" key="1">
    <source>
        <dbReference type="ARBA" id="ARBA00022857"/>
    </source>
</evidence>
<protein>
    <submittedName>
        <fullName evidence="4">Putative pinoresinol-lariciresinol reductase 3</fullName>
    </submittedName>
</protein>
<dbReference type="InterPro" id="IPR045312">
    <property type="entry name" value="PCBER-like"/>
</dbReference>
<sequence length="280" mass="31505">MAKSKVLVIGVTGNLGFELAKASLSASHQTFGLGSLQDEISLLEALKHVDVVICAVSSKQVLDQKPLISAIKRAGCIKRFFPSEFGADPDKMRVSDLDHGFYSRKSEIRRLVEAEAIPYTYICCNFYMSYLLPSLIQPGLNIPPRDKVSVFGDGNVKGVFMKEKDVASFTISTVDDPRTLNKVLYLRPPGNTISMNELIDIWEDKIGTKVERIYFTKEELLKKIHETPYPDNMEMVFIYSVFVKGDQTYFDINSSGDEEGSHLYPNIKYTTISEYLDTLV</sequence>
<dbReference type="InterPro" id="IPR050608">
    <property type="entry name" value="NmrA-type/Isoflavone_red_sf"/>
</dbReference>
<dbReference type="Pfam" id="PF05368">
    <property type="entry name" value="NmrA"/>
    <property type="match status" value="1"/>
</dbReference>
<accession>A0A2Z7C3Y4</accession>
<dbReference type="InterPro" id="IPR008030">
    <property type="entry name" value="NmrA-like"/>
</dbReference>
<dbReference type="AlphaFoldDB" id="A0A2Z7C3Y4"/>